<dbReference type="KEGG" id="blac:94352227"/>
<sequence length="64" mass="7329">MTFTFLTWITPNLPGFTLDLPLNCLLSYLGCASFIHSIPYHEGMLALSWWSRDIKYRIATISCS</sequence>
<dbReference type="AlphaFoldDB" id="A0A976IEB1"/>
<reference evidence="1 2" key="1">
    <citation type="journal article" date="2021" name="Genome Biol.">
        <title>AFLAP: assembly-free linkage analysis pipeline using k-mers from genome sequencing data.</title>
        <authorList>
            <person name="Fletcher K."/>
            <person name="Zhang L."/>
            <person name="Gil J."/>
            <person name="Han R."/>
            <person name="Cavanaugh K."/>
            <person name="Michelmore R."/>
        </authorList>
    </citation>
    <scope>NUCLEOTIDE SEQUENCE [LARGE SCALE GENOMIC DNA]</scope>
    <source>
        <strain evidence="1 2">SF5</strain>
    </source>
</reference>
<accession>A0A976IEB1</accession>
<dbReference type="RefSeq" id="XP_067818737.1">
    <property type="nucleotide sequence ID" value="XM_067966556.1"/>
</dbReference>
<proteinExistence type="predicted"/>
<evidence type="ECO:0000313" key="2">
    <source>
        <dbReference type="Proteomes" id="UP000294530"/>
    </source>
</evidence>
<dbReference type="EMBL" id="SHOA02000002">
    <property type="protein sequence ID" value="TDH69238.1"/>
    <property type="molecule type" value="Genomic_DNA"/>
</dbReference>
<dbReference type="Proteomes" id="UP000294530">
    <property type="component" value="Unassembled WGS sequence"/>
</dbReference>
<comment type="caution">
    <text evidence="1">The sequence shown here is derived from an EMBL/GenBank/DDBJ whole genome shotgun (WGS) entry which is preliminary data.</text>
</comment>
<keyword evidence="2" id="KW-1185">Reference proteome</keyword>
<dbReference type="GeneID" id="94352227"/>
<name>A0A976IEB1_BRELC</name>
<evidence type="ECO:0000313" key="1">
    <source>
        <dbReference type="EMBL" id="TDH69238.1"/>
    </source>
</evidence>
<protein>
    <submittedName>
        <fullName evidence="1">Uncharacterized protein</fullName>
    </submittedName>
</protein>
<organism evidence="1 2">
    <name type="scientific">Bremia lactucae</name>
    <name type="common">Lettuce downy mildew</name>
    <dbReference type="NCBI Taxonomy" id="4779"/>
    <lineage>
        <taxon>Eukaryota</taxon>
        <taxon>Sar</taxon>
        <taxon>Stramenopiles</taxon>
        <taxon>Oomycota</taxon>
        <taxon>Peronosporomycetes</taxon>
        <taxon>Peronosporales</taxon>
        <taxon>Peronosporaceae</taxon>
        <taxon>Bremia</taxon>
    </lineage>
</organism>
<gene>
    <name evidence="1" type="ORF">CCR75_008504</name>
</gene>